<evidence type="ECO:0000259" key="1">
    <source>
        <dbReference type="Pfam" id="PF09917"/>
    </source>
</evidence>
<feature type="domain" description="DUF2147" evidence="1">
    <location>
        <begin position="8"/>
        <end position="116"/>
    </location>
</feature>
<dbReference type="Proteomes" id="UP001142610">
    <property type="component" value="Unassembled WGS sequence"/>
</dbReference>
<dbReference type="InterPro" id="IPR019223">
    <property type="entry name" value="DUF2147"/>
</dbReference>
<comment type="caution">
    <text evidence="2">The sequence shown here is derived from an EMBL/GenBank/DDBJ whole genome shotgun (WGS) entry which is preliminary data.</text>
</comment>
<dbReference type="EMBL" id="JANIBC010000001">
    <property type="protein sequence ID" value="MCQ8184035.1"/>
    <property type="molecule type" value="Genomic_DNA"/>
</dbReference>
<dbReference type="AlphaFoldDB" id="A0A9X2RGJ1"/>
<organism evidence="2 3">
    <name type="scientific">Parvularcula maris</name>
    <dbReference type="NCBI Taxonomy" id="2965077"/>
    <lineage>
        <taxon>Bacteria</taxon>
        <taxon>Pseudomonadati</taxon>
        <taxon>Pseudomonadota</taxon>
        <taxon>Alphaproteobacteria</taxon>
        <taxon>Parvularculales</taxon>
        <taxon>Parvularculaceae</taxon>
        <taxon>Parvularcula</taxon>
    </lineage>
</organism>
<accession>A0A9X2RGJ1</accession>
<keyword evidence="3" id="KW-1185">Reference proteome</keyword>
<proteinExistence type="predicted"/>
<gene>
    <name evidence="2" type="ORF">NOG11_01415</name>
</gene>
<sequence>MNPLDIEGVWWTRGGNAQVEIEETGSSVRGTIIWTSAAAEVAAGRMVKKDDLPDVYRIGKVLFEDYDRGADRWENGTIYSLEDGKAYASSLRRVDEETLAVEGCLGIFCRTQLFTRASDDEIERLQLVRSAAVLVERPAP</sequence>
<reference evidence="2" key="1">
    <citation type="submission" date="2022-07" db="EMBL/GenBank/DDBJ databases">
        <title>Parvularcula maris sp. nov., an algicidal bacterium isolated from seawater.</title>
        <authorList>
            <person name="Li F."/>
        </authorList>
    </citation>
    <scope>NUCLEOTIDE SEQUENCE</scope>
    <source>
        <strain evidence="2">BGMRC 0090</strain>
    </source>
</reference>
<dbReference type="Gene3D" id="2.40.128.520">
    <property type="match status" value="1"/>
</dbReference>
<name>A0A9X2RGJ1_9PROT</name>
<dbReference type="PANTHER" id="PTHR36919:SF2">
    <property type="entry name" value="BLL6627 PROTEIN"/>
    <property type="match status" value="1"/>
</dbReference>
<protein>
    <submittedName>
        <fullName evidence="2">DUF2147 domain-containing protein</fullName>
    </submittedName>
</protein>
<dbReference type="Pfam" id="PF09917">
    <property type="entry name" value="DUF2147"/>
    <property type="match status" value="1"/>
</dbReference>
<evidence type="ECO:0000313" key="3">
    <source>
        <dbReference type="Proteomes" id="UP001142610"/>
    </source>
</evidence>
<evidence type="ECO:0000313" key="2">
    <source>
        <dbReference type="EMBL" id="MCQ8184035.1"/>
    </source>
</evidence>
<dbReference type="PANTHER" id="PTHR36919">
    <property type="entry name" value="BLR1215 PROTEIN"/>
    <property type="match status" value="1"/>
</dbReference>